<dbReference type="Gene3D" id="3.40.50.1980">
    <property type="entry name" value="Nitrogenase molybdenum iron protein domain"/>
    <property type="match status" value="2"/>
</dbReference>
<dbReference type="AlphaFoldDB" id="A2SSF4"/>
<dbReference type="SUPFAM" id="SSF53807">
    <property type="entry name" value="Helical backbone' metal receptor"/>
    <property type="match status" value="1"/>
</dbReference>
<dbReference type="Proteomes" id="UP000000365">
    <property type="component" value="Chromosome"/>
</dbReference>
<evidence type="ECO:0000259" key="1">
    <source>
        <dbReference type="PROSITE" id="PS50983"/>
    </source>
</evidence>
<dbReference type="KEGG" id="mla:Mlab_1091"/>
<proteinExistence type="predicted"/>
<protein>
    <submittedName>
        <fullName evidence="2">Periplasmic binding protein</fullName>
    </submittedName>
</protein>
<evidence type="ECO:0000313" key="3">
    <source>
        <dbReference type="Proteomes" id="UP000000365"/>
    </source>
</evidence>
<gene>
    <name evidence="2" type="ordered locus">Mlab_1091</name>
</gene>
<keyword evidence="3" id="KW-1185">Reference proteome</keyword>
<dbReference type="PANTHER" id="PTHR30535:SF34">
    <property type="entry name" value="MOLYBDATE-BINDING PROTEIN MOLA"/>
    <property type="match status" value="1"/>
</dbReference>
<dbReference type="InterPro" id="IPR002491">
    <property type="entry name" value="ABC_transptr_periplasmic_BD"/>
</dbReference>
<reference evidence="2 3" key="1">
    <citation type="journal article" date="2009" name="Stand. Genomic Sci.">
        <title>Complete genome sequence of Methanocorpusculum labreanum type strain Z.</title>
        <authorList>
            <person name="Anderson I.J."/>
            <person name="Sieprawska-Lupa M."/>
            <person name="Goltsman E."/>
            <person name="Lapidus A."/>
            <person name="Copeland A."/>
            <person name="Glavina Del Rio T."/>
            <person name="Tice H."/>
            <person name="Dalin E."/>
            <person name="Barry K."/>
            <person name="Pitluck S."/>
            <person name="Hauser L."/>
            <person name="Land M."/>
            <person name="Lucas S."/>
            <person name="Richardson P."/>
            <person name="Whitman W.B."/>
            <person name="Kyrpides N.C."/>
        </authorList>
    </citation>
    <scope>NUCLEOTIDE SEQUENCE [LARGE SCALE GENOMIC DNA]</scope>
    <source>
        <strain evidence="3">ATCC 43576 / DSM 4855 / Z</strain>
    </source>
</reference>
<feature type="domain" description="Fe/B12 periplasmic-binding" evidence="1">
    <location>
        <begin position="18"/>
        <end position="294"/>
    </location>
</feature>
<sequence length="337" mass="36487">MITDSAGREVILPDNITTVGTYGSASTRFITYLDAVDMLVGVSSNDKTVDVDTEGRPYMLAHPEIVDLALIGTADSFDAELALTINPDVIFLTTEDAAAANEAYEKAGIPIVCFYPYDPVTQFDKFSQSILMMGKVLGKEDRANEVIEYFAGIKADLIARTPDIPQDEKPVVYIGGVGNRGPHGLQSTKPEFIGFTLLSANQKAAGIASNDAATIAKEKILEWNPEILFIDLDTSGAAGGGALLELKNDPSYQELAAVKTGNIYAIPPDTRSWTNYGTSFANAYFVGTVLYPEQFKDIDAKLKADEIYTFLVGDPVFNQLYKNTGSLAYQKVDLSTI</sequence>
<evidence type="ECO:0000313" key="2">
    <source>
        <dbReference type="EMBL" id="ABN07260.1"/>
    </source>
</evidence>
<dbReference type="PROSITE" id="PS50983">
    <property type="entry name" value="FE_B12_PBP"/>
    <property type="match status" value="1"/>
</dbReference>
<dbReference type="eggNOG" id="arCOG03303">
    <property type="taxonomic scope" value="Archaea"/>
</dbReference>
<dbReference type="EMBL" id="CP000559">
    <property type="protein sequence ID" value="ABN07260.1"/>
    <property type="molecule type" value="Genomic_DNA"/>
</dbReference>
<dbReference type="HOGENOM" id="CLU_038034_13_1_2"/>
<dbReference type="STRING" id="410358.Mlab_1091"/>
<dbReference type="InterPro" id="IPR050902">
    <property type="entry name" value="ABC_Transporter_SBP"/>
</dbReference>
<name>A2SSF4_METLZ</name>
<dbReference type="Pfam" id="PF01497">
    <property type="entry name" value="Peripla_BP_2"/>
    <property type="match status" value="1"/>
</dbReference>
<organism evidence="2 3">
    <name type="scientific">Methanocorpusculum labreanum (strain ATCC 43576 / DSM 4855 / Z)</name>
    <dbReference type="NCBI Taxonomy" id="410358"/>
    <lineage>
        <taxon>Archaea</taxon>
        <taxon>Methanobacteriati</taxon>
        <taxon>Methanobacteriota</taxon>
        <taxon>Stenosarchaea group</taxon>
        <taxon>Methanomicrobia</taxon>
        <taxon>Methanomicrobiales</taxon>
        <taxon>Methanocorpusculaceae</taxon>
        <taxon>Methanocorpusculum</taxon>
    </lineage>
</organism>
<accession>A2SSF4</accession>
<dbReference type="PANTHER" id="PTHR30535">
    <property type="entry name" value="VITAMIN B12-BINDING PROTEIN"/>
    <property type="match status" value="1"/>
</dbReference>